<evidence type="ECO:0000256" key="1">
    <source>
        <dbReference type="SAM" id="MobiDB-lite"/>
    </source>
</evidence>
<accession>A0A2H4Q1S8</accession>
<keyword evidence="3" id="KW-1185">Reference proteome</keyword>
<dbReference type="GeneID" id="43932752"/>
<evidence type="ECO:0000313" key="3">
    <source>
        <dbReference type="Proteomes" id="UP000198888"/>
    </source>
</evidence>
<feature type="region of interest" description="Disordered" evidence="1">
    <location>
        <begin position="515"/>
        <end position="540"/>
    </location>
</feature>
<feature type="compositionally biased region" description="Basic and acidic residues" evidence="1">
    <location>
        <begin position="530"/>
        <end position="540"/>
    </location>
</feature>
<sequence>MTGSEFLDVGNLFLAEPIQISKGQVKVNASRWPEAKTISVTHHEDGALTNSFIAEVTTISNGKIRAEKVSPQGQRLVLPGDELSVTIDTITSRDTLVADVSTAANINCVYPISHRNLGAALQVQIFQISNSTAYADVVSILDPGVNVNDRVDVQLTRGSSIAEFIDDNLAPFGCRLDREPTAGGPGVARVTGYSTQGTECDLEETVCQLQIGDRYEMMVNRGISEAIPSWDEAIGVESVALNEPSAASTTATVELTEVEDSVTGKVTEYQNVPEVGTYHRLPVERSQKTVFLDGIPIQLVSKSEVTGEATIEVTGGEVPRAGRITEYHGLPDVGTSKMVTMRQGQDFVIIDGVPIELESQSEINGKVSLEIVEGGLPFIGQITEYHGLPDVGEIIDCRVDRGTSQVTIDGVPVQFSPPSLVGELKSRLRVLDVGPPVRAELIDYPTLQEGETVRAKVDSNNFTVAHADKGNYRIDLVEQAKKAADVRVRLVSVTAKQILGKVNGYLSLGSTGQNIGRSHTGNSPFTSGDSKNKEITGKKL</sequence>
<gene>
    <name evidence="2" type="ORF">SAMN05444271_1671</name>
</gene>
<reference evidence="2 3" key="1">
    <citation type="submission" date="2016-10" db="EMBL/GenBank/DDBJ databases">
        <authorList>
            <person name="de Groot N.N."/>
        </authorList>
    </citation>
    <scope>NUCLEOTIDE SEQUENCE [LARGE SCALE GENOMIC DNA]</scope>
    <source>
        <strain evidence="2 3">DSM 22187</strain>
    </source>
</reference>
<evidence type="ECO:0000313" key="2">
    <source>
        <dbReference type="EMBL" id="SEJ38521.1"/>
    </source>
</evidence>
<name>A0A1H6YB96_9EURY</name>
<organism evidence="2 3">
    <name type="scientific">Halohasta litchfieldiae</name>
    <dbReference type="NCBI Taxonomy" id="1073996"/>
    <lineage>
        <taxon>Archaea</taxon>
        <taxon>Methanobacteriati</taxon>
        <taxon>Methanobacteriota</taxon>
        <taxon>Stenosarchaea group</taxon>
        <taxon>Halobacteria</taxon>
        <taxon>Halobacteriales</taxon>
        <taxon>Haloferacaceae</taxon>
        <taxon>Halohasta</taxon>
    </lineage>
</organism>
<protein>
    <submittedName>
        <fullName evidence="2">Uncharacterized protein</fullName>
    </submittedName>
</protein>
<dbReference type="AlphaFoldDB" id="A0A1H6YB96"/>
<dbReference type="Proteomes" id="UP000198888">
    <property type="component" value="Unassembled WGS sequence"/>
</dbReference>
<accession>A0A1H6YB96</accession>
<dbReference type="EMBL" id="FNYR01000067">
    <property type="protein sequence ID" value="SEJ38521.1"/>
    <property type="molecule type" value="Genomic_DNA"/>
</dbReference>
<proteinExistence type="predicted"/>
<dbReference type="RefSeq" id="WP_143054210.1">
    <property type="nucleotide sequence ID" value="NZ_CP024845.1"/>
</dbReference>
<dbReference type="KEGG" id="hae:halTADL_1528"/>
<feature type="compositionally biased region" description="Polar residues" evidence="1">
    <location>
        <begin position="515"/>
        <end position="529"/>
    </location>
</feature>
<dbReference type="OrthoDB" id="372534at2157"/>